<dbReference type="EMBL" id="JAVLUS010000006">
    <property type="protein sequence ID" value="MDS1113910.1"/>
    <property type="molecule type" value="Genomic_DNA"/>
</dbReference>
<evidence type="ECO:0000313" key="2">
    <source>
        <dbReference type="EMBL" id="MDS1113910.1"/>
    </source>
</evidence>
<sequence length="46" mass="5092">MATVLLAIVCGLVLLAIIVRTVLVVAGDGRRRVRDREAYDTRRPTL</sequence>
<feature type="transmembrane region" description="Helical" evidence="1">
    <location>
        <begin position="6"/>
        <end position="26"/>
    </location>
</feature>
<evidence type="ECO:0000256" key="1">
    <source>
        <dbReference type="SAM" id="Phobius"/>
    </source>
</evidence>
<gene>
    <name evidence="2" type="ORF">RD149_09025</name>
</gene>
<dbReference type="RefSeq" id="WP_167544047.1">
    <property type="nucleotide sequence ID" value="NZ_FNLM01000036.1"/>
</dbReference>
<proteinExistence type="predicted"/>
<name>A0ABU2GSL8_9ACTN</name>
<reference evidence="2 3" key="1">
    <citation type="submission" date="2023-08" db="EMBL/GenBank/DDBJ databases">
        <title>Bioegradation of LLDPE and BLDPE plastic by marine bacteria from coast plastic debris.</title>
        <authorList>
            <person name="Rong Z."/>
        </authorList>
    </citation>
    <scope>NUCLEOTIDE SEQUENCE [LARGE SCALE GENOMIC DNA]</scope>
    <source>
        <strain evidence="2 3">Z-2</strain>
    </source>
</reference>
<comment type="caution">
    <text evidence="2">The sequence shown here is derived from an EMBL/GenBank/DDBJ whole genome shotgun (WGS) entry which is preliminary data.</text>
</comment>
<protein>
    <submittedName>
        <fullName evidence="2">Uncharacterized protein</fullName>
    </submittedName>
</protein>
<keyword evidence="1" id="KW-0812">Transmembrane</keyword>
<dbReference type="Proteomes" id="UP001265083">
    <property type="component" value="Unassembled WGS sequence"/>
</dbReference>
<keyword evidence="1" id="KW-1133">Transmembrane helix</keyword>
<organism evidence="2 3">
    <name type="scientific">Gordonia westfalica</name>
    <dbReference type="NCBI Taxonomy" id="158898"/>
    <lineage>
        <taxon>Bacteria</taxon>
        <taxon>Bacillati</taxon>
        <taxon>Actinomycetota</taxon>
        <taxon>Actinomycetes</taxon>
        <taxon>Mycobacteriales</taxon>
        <taxon>Gordoniaceae</taxon>
        <taxon>Gordonia</taxon>
    </lineage>
</organism>
<evidence type="ECO:0000313" key="3">
    <source>
        <dbReference type="Proteomes" id="UP001265083"/>
    </source>
</evidence>
<keyword evidence="3" id="KW-1185">Reference proteome</keyword>
<accession>A0ABU2GSL8</accession>
<keyword evidence="1" id="KW-0472">Membrane</keyword>